<accession>A0ABV2BVF8</accession>
<reference evidence="1 2" key="1">
    <citation type="submission" date="2024-06" db="EMBL/GenBank/DDBJ databases">
        <authorList>
            <person name="Li F."/>
        </authorList>
    </citation>
    <scope>NUCLEOTIDE SEQUENCE [LARGE SCALE GENOMIC DNA]</scope>
    <source>
        <strain evidence="1 2">GXAS 311</strain>
    </source>
</reference>
<dbReference type="EMBL" id="JBEVCJ010000014">
    <property type="protein sequence ID" value="MET1255927.1"/>
    <property type="molecule type" value="Genomic_DNA"/>
</dbReference>
<sequence>MAFRTTQHKIGSSGELALRSKIEDLGFATSSIDPDYGEDFFIFGEDDGVIEPFKIYVQAKTSEKDDLYKSDWTIYEDVLTVRNWVLGSDFTILVRFNKKDGIYKYCIPEDEVTYWDLPLDRSRDVALNCSQVLDDDAISQLMWQARIRHYERIVKITQPNDFEDTSWEDLPQFRLFCLEFLTRLGLMNGKEPHLSDYAYSAQLPLKMKLIEDCEFESSEDMTILEKGTYGACMLLILDALREKSGHDVGMPKFFLDCCSCLMVQLVNQRTEIENEKNSNK</sequence>
<proteinExistence type="predicted"/>
<protein>
    <submittedName>
        <fullName evidence="1">DUF4365 domain-containing protein</fullName>
    </submittedName>
</protein>
<dbReference type="Proteomes" id="UP001548189">
    <property type="component" value="Unassembled WGS sequence"/>
</dbReference>
<keyword evidence="2" id="KW-1185">Reference proteome</keyword>
<gene>
    <name evidence="1" type="ORF">ABVT43_12375</name>
</gene>
<name>A0ABV2BVF8_9GAMM</name>
<comment type="caution">
    <text evidence="1">The sequence shown here is derived from an EMBL/GenBank/DDBJ whole genome shotgun (WGS) entry which is preliminary data.</text>
</comment>
<dbReference type="RefSeq" id="WP_353896512.1">
    <property type="nucleotide sequence ID" value="NZ_JBEVCJ010000014.1"/>
</dbReference>
<evidence type="ECO:0000313" key="1">
    <source>
        <dbReference type="EMBL" id="MET1255927.1"/>
    </source>
</evidence>
<organism evidence="1 2">
    <name type="scientific">Aliikangiella maris</name>
    <dbReference type="NCBI Taxonomy" id="3162458"/>
    <lineage>
        <taxon>Bacteria</taxon>
        <taxon>Pseudomonadati</taxon>
        <taxon>Pseudomonadota</taxon>
        <taxon>Gammaproteobacteria</taxon>
        <taxon>Oceanospirillales</taxon>
        <taxon>Pleioneaceae</taxon>
        <taxon>Aliikangiella</taxon>
    </lineage>
</organism>
<evidence type="ECO:0000313" key="2">
    <source>
        <dbReference type="Proteomes" id="UP001548189"/>
    </source>
</evidence>